<dbReference type="Proteomes" id="UP000029072">
    <property type="component" value="Unassembled WGS sequence"/>
</dbReference>
<proteinExistence type="predicted"/>
<evidence type="ECO:0000259" key="1">
    <source>
        <dbReference type="Pfam" id="PF01610"/>
    </source>
</evidence>
<name>A0A087A5D5_9BIFI</name>
<protein>
    <submittedName>
        <fullName evidence="2">IS1557 family transposase</fullName>
    </submittedName>
</protein>
<dbReference type="eggNOG" id="COG3464">
    <property type="taxonomic scope" value="Bacteria"/>
</dbReference>
<reference evidence="2 3" key="1">
    <citation type="submission" date="2014-03" db="EMBL/GenBank/DDBJ databases">
        <title>Genomics of Bifidobacteria.</title>
        <authorList>
            <person name="Ventura M."/>
            <person name="Milani C."/>
            <person name="Lugli G.A."/>
        </authorList>
    </citation>
    <scope>NUCLEOTIDE SEQUENCE [LARGE SCALE GENOMIC DNA]</scope>
    <source>
        <strain evidence="2 3">DSM 23973</strain>
    </source>
</reference>
<organism evidence="2 3">
    <name type="scientific">Bifidobacterium callitrichos DSM 23973</name>
    <dbReference type="NCBI Taxonomy" id="1437609"/>
    <lineage>
        <taxon>Bacteria</taxon>
        <taxon>Bacillati</taxon>
        <taxon>Actinomycetota</taxon>
        <taxon>Actinomycetes</taxon>
        <taxon>Bifidobacteriales</taxon>
        <taxon>Bifidobacteriaceae</taxon>
        <taxon>Bifidobacterium</taxon>
    </lineage>
</organism>
<gene>
    <name evidence="2" type="ORF">BCAL_1930</name>
</gene>
<dbReference type="InterPro" id="IPR002560">
    <property type="entry name" value="Transposase_DDE"/>
</dbReference>
<dbReference type="EMBL" id="JGYS01000012">
    <property type="protein sequence ID" value="KFI53985.1"/>
    <property type="molecule type" value="Genomic_DNA"/>
</dbReference>
<feature type="domain" description="Transposase IS204/IS1001/IS1096/IS1165 DDE" evidence="1">
    <location>
        <begin position="3"/>
        <end position="65"/>
    </location>
</feature>
<accession>A0A087A5D5</accession>
<evidence type="ECO:0000313" key="2">
    <source>
        <dbReference type="EMBL" id="KFI53985.1"/>
    </source>
</evidence>
<evidence type="ECO:0000313" key="3">
    <source>
        <dbReference type="Proteomes" id="UP000029072"/>
    </source>
</evidence>
<dbReference type="STRING" id="1437609.BCAL_1930"/>
<sequence>MFQASRSHIPEIVELSRKIRRRSDNLRTIEPGHSNGRLEALNNRIKVAIRMTYGFRRVNNLIALITLR</sequence>
<dbReference type="Pfam" id="PF01610">
    <property type="entry name" value="DDE_Tnp_ISL3"/>
    <property type="match status" value="1"/>
</dbReference>
<dbReference type="AlphaFoldDB" id="A0A087A5D5"/>
<comment type="caution">
    <text evidence="2">The sequence shown here is derived from an EMBL/GenBank/DDBJ whole genome shotgun (WGS) entry which is preliminary data.</text>
</comment>